<dbReference type="GO" id="GO:0008270">
    <property type="term" value="F:zinc ion binding"/>
    <property type="evidence" value="ECO:0007669"/>
    <property type="project" value="UniProtKB-KW"/>
</dbReference>
<feature type="domain" description="C2H2-type" evidence="13">
    <location>
        <begin position="524"/>
        <end position="554"/>
    </location>
</feature>
<feature type="region of interest" description="Disordered" evidence="12">
    <location>
        <begin position="1367"/>
        <end position="1394"/>
    </location>
</feature>
<feature type="compositionally biased region" description="Polar residues" evidence="12">
    <location>
        <begin position="1857"/>
        <end position="1874"/>
    </location>
</feature>
<feature type="region of interest" description="Disordered" evidence="12">
    <location>
        <begin position="1064"/>
        <end position="1093"/>
    </location>
</feature>
<dbReference type="PROSITE" id="PS50157">
    <property type="entry name" value="ZINC_FINGER_C2H2_2"/>
    <property type="match status" value="31"/>
</dbReference>
<keyword evidence="8" id="KW-0238">DNA-binding</keyword>
<feature type="domain" description="C2H2-type" evidence="13">
    <location>
        <begin position="733"/>
        <end position="760"/>
    </location>
</feature>
<feature type="compositionally biased region" description="Polar residues" evidence="12">
    <location>
        <begin position="387"/>
        <end position="397"/>
    </location>
</feature>
<feature type="region of interest" description="Disordered" evidence="12">
    <location>
        <begin position="1266"/>
        <end position="1285"/>
    </location>
</feature>
<dbReference type="FunFam" id="3.30.160.60:FF:002343">
    <property type="entry name" value="Zinc finger protein 33A"/>
    <property type="match status" value="2"/>
</dbReference>
<dbReference type="Pfam" id="PF00096">
    <property type="entry name" value="zf-C2H2"/>
    <property type="match status" value="11"/>
</dbReference>
<feature type="compositionally biased region" description="Polar residues" evidence="12">
    <location>
        <begin position="1077"/>
        <end position="1093"/>
    </location>
</feature>
<name>A0A2U9AZ09_SCOMX</name>
<feature type="compositionally biased region" description="Basic and acidic residues" evidence="12">
    <location>
        <begin position="2008"/>
        <end position="2018"/>
    </location>
</feature>
<evidence type="ECO:0000256" key="5">
    <source>
        <dbReference type="ARBA" id="ARBA00022771"/>
    </source>
</evidence>
<feature type="domain" description="C2H2-type" evidence="13">
    <location>
        <begin position="1751"/>
        <end position="1773"/>
    </location>
</feature>
<dbReference type="FunFam" id="3.30.160.60:FF:000646">
    <property type="entry name" value="Myeloid zinc finger 1"/>
    <property type="match status" value="1"/>
</dbReference>
<evidence type="ECO:0000256" key="7">
    <source>
        <dbReference type="ARBA" id="ARBA00023015"/>
    </source>
</evidence>
<feature type="domain" description="C2H2-type" evidence="13">
    <location>
        <begin position="44"/>
        <end position="79"/>
    </location>
</feature>
<evidence type="ECO:0000256" key="8">
    <source>
        <dbReference type="ARBA" id="ARBA00023125"/>
    </source>
</evidence>
<accession>A0A2U9AZ09</accession>
<sequence>MDGASAAVITGDEAENNPLRGRGASEHSVGPSAEDTSNDRVGVFCCQDCGEAFREEAAYSEHRHQHLQGLDGLHDSEKDNEAANSCTICSLSFAEQSEFHLHMEKNHGQNSQKKSCVQTNSGLKKQQSYECEDCGKSYVMIGHFLNHQRSHRQASKSLLHDLEHLKKKAFQCESCGRNYSRASALDAHRRCHEEKLVKSRNRNSGESLHHEESIVEAKPQKSQAEDAPEKLFKCTCGKAFAALYRLKAHQRFSHNSQCAPVEVKEKTKQNQESEFNCSECKKSFNGHIALFNHQRWHANHSKDNAKRFPCEECGKEFMTLTFYYRHQRMVHSDETPAKSFLHQVCQLQKKAFECKDCGLKFSRASALHSHQLHHTDVFGETEKEAQMRSSLLPQQKNPESERKETVNWVVNVESERLLLTGVTDEDSQINETDEDMESYEPGDFNVQVISASESEDESFQDPNSDLELLCESDLEVRVDGDTGASPSGLVSKSEMDLKIVQVDFEQPDELIEKEAVNETTQERFDCPECYRWFSRASSLRVHRMWHRVHRKRRQTQGQSAAVCTSDTCGHDGSSCAEHCSHTQHTTQNTSSNVLYQAQGLEKKNLTCSECGKCFSHLSALVSHQLHHPKRKRFQCPDCMMSYLHAASLFNHMKNCSAQKKENISDAKKEYNPKKTLLGPKIYHCEQCGKGFWSLGAYSHHKQNQTECAESRQRKGVGESLTSVNGHPRSSVKVACPVCGRKFRHKGIMALHMRKHENGDHKCELCNRSFRLFSSLLRHQVVHSDQLLPPPIKSFQHQVEQLKKNTYSCPDCGKLFSRAKALQFHMKSHGYETGHTPSSPRSTVMLEDRQCATCLAHFNNKASLRAHQKLCINRENRAVDFKMEPVENNNTLEVHEDSSDVGAQKSAEHFALNTEVKNEMGSGEIKMEEQSGTSDLKYKCDKCDRSFSVVGALNLHKRIHSLGYRSEAKAKVDISVMRKKPKQEEPSKGLFHCSECGRRFMSNSALGSHKRWHKGKKCSRPSLKDDDLKSVSYKTEDGHFQCNNCGKQFFNRCVLQRHQMFNPQCQTKTEPEPDSSKNADCSCSPPENSASSRSTECKDTFVQDLLLAKICEAAGHEGEVLVLVDHVPGKVDVSLSGSEFTSSTPKGKAHRCSLCSMTFAKARGLRAHKWQAHSKSTKGKHKVPLSTHQESKAASGEVRHTEDSSSVSNAAVMSSFLTKANSPVGRGRKKIVSTSPSGKSVVCLDCGKHCSSTDALLDHKKACMEVKQESKPEVETPEATEDSPLGRPLEQSVKCLFKCDKCGKAFQTEEQLGTHKNRAKSRPYCCALCCQGFWAEAQLQQHLAWHDEVRCRLPNEVRYRLSAAITSKPVNPNKSLPSSPLNRPTVKPDGQSQSSHKCQHCGKAFLSPTALQKHETQHCNNDSYHCSICPRTFSEIQDLIDHHQECIELMVHQKAHIEKKPFKCPICGVAFNKSSELTLHKKIHFGQDGYACTDCGKPCKTLTLLKYHRRTHTGERPYVCKECGKRFSMSKAMHKHFLSHLPEGAEGNTLFTCYVCDRTFLSSEELTQHQPTHSKDDKPFKCVHCKESFKTFSELQDHMNLHTGARPYCCAECGKRFCQNYNYRVHLRTHAQTKEDLKDHLSKTHFEKQFFECDLCKRVFTSLKACESHVLLHKGMLDVVCKVCGRNFPSPKSLARHRKKTCHRFFKCTDCTKTFTKKNALLKHSFSHLGLLPYTCIRCRCHFRLEPKGDEIRCLECGEMFDSSEELKKHAGAHQRVLKCAECGKGFRSALLLMSHMGGHVGKSPCLCQSCGLGFPHQQNYDSHLKTCGQTPRPASAHKKHQASKNSSSETKKLSAKPDTSSPANMVSKPATVSNKPARPVKESVRPGLVTGDVSSGSGPADGLWKLTLDKQPPPGVEFVLYLPVCPPETTDQPLSPAASSHPGVNAALGVQLDAPQDLVSGIKEDPEGEAPLDLSKKINSSKFPLSDIPLRPIKNEPEVSEISIEANGAERQDRKSSDSRAVVKTNPGESDSEMKQLQVDPMDLSPQNTSSELIMDIKKEPQSYGYHFDLGTSRSCQLTDWSLEKEIKTEVDISHPACADKEK</sequence>
<dbReference type="GO" id="GO:0005634">
    <property type="term" value="C:nucleus"/>
    <property type="evidence" value="ECO:0007669"/>
    <property type="project" value="UniProtKB-SubCell"/>
</dbReference>
<feature type="region of interest" description="Disordered" evidence="12">
    <location>
        <begin position="196"/>
        <end position="224"/>
    </location>
</feature>
<feature type="domain" description="C2H2-type" evidence="13">
    <location>
        <begin position="308"/>
        <end position="336"/>
    </location>
</feature>
<feature type="domain" description="C2H2-type" evidence="13">
    <location>
        <begin position="682"/>
        <end position="711"/>
    </location>
</feature>
<keyword evidence="10" id="KW-0539">Nucleus</keyword>
<feature type="domain" description="C2H2-type" evidence="13">
    <location>
        <begin position="1423"/>
        <end position="1460"/>
    </location>
</feature>
<keyword evidence="5 11" id="KW-0863">Zinc-finger</keyword>
<dbReference type="PANTHER" id="PTHR47772:SF15">
    <property type="entry name" value="REDUCED EXPRESSION 2-RELATED"/>
    <property type="match status" value="1"/>
</dbReference>
<feature type="domain" description="C2H2-type" evidence="13">
    <location>
        <begin position="1149"/>
        <end position="1177"/>
    </location>
</feature>
<dbReference type="InterPro" id="IPR050636">
    <property type="entry name" value="C2H2-ZF_domain-containing"/>
</dbReference>
<evidence type="ECO:0000256" key="2">
    <source>
        <dbReference type="ARBA" id="ARBA00006991"/>
    </source>
</evidence>
<feature type="domain" description="C2H2-type" evidence="13">
    <location>
        <begin position="129"/>
        <end position="156"/>
    </location>
</feature>
<feature type="domain" description="C2H2-type" evidence="13">
    <location>
        <begin position="1039"/>
        <end position="1070"/>
    </location>
</feature>
<feature type="domain" description="C2H2-type" evidence="13">
    <location>
        <begin position="1678"/>
        <end position="1702"/>
    </location>
</feature>
<evidence type="ECO:0000256" key="12">
    <source>
        <dbReference type="SAM" id="MobiDB-lite"/>
    </source>
</evidence>
<feature type="domain" description="C2H2-type" evidence="13">
    <location>
        <begin position="275"/>
        <end position="305"/>
    </location>
</feature>
<dbReference type="STRING" id="52904.ENSSMAP00000002107"/>
<evidence type="ECO:0000256" key="10">
    <source>
        <dbReference type="ARBA" id="ARBA00023242"/>
    </source>
</evidence>
<feature type="domain" description="C2H2-type" evidence="13">
    <location>
        <begin position="760"/>
        <end position="787"/>
    </location>
</feature>
<feature type="domain" description="C2H2-type" evidence="13">
    <location>
        <begin position="1296"/>
        <end position="1315"/>
    </location>
</feature>
<dbReference type="SMART" id="SM00355">
    <property type="entry name" value="ZnF_C2H2"/>
    <property type="match status" value="36"/>
</dbReference>
<dbReference type="EMBL" id="CP026243">
    <property type="protein sequence ID" value="AWO96837.1"/>
    <property type="molecule type" value="Genomic_DNA"/>
</dbReference>
<evidence type="ECO:0000256" key="4">
    <source>
        <dbReference type="ARBA" id="ARBA00022737"/>
    </source>
</evidence>
<dbReference type="Proteomes" id="UP000246464">
    <property type="component" value="Chromosome 1"/>
</dbReference>
<dbReference type="PANTHER" id="PTHR47772">
    <property type="entry name" value="ZINC FINGER PROTEIN 200"/>
    <property type="match status" value="1"/>
</dbReference>
<evidence type="ECO:0000256" key="6">
    <source>
        <dbReference type="ARBA" id="ARBA00022833"/>
    </source>
</evidence>
<feature type="compositionally biased region" description="Basic and acidic residues" evidence="12">
    <location>
        <begin position="207"/>
        <end position="224"/>
    </location>
</feature>
<comment type="similarity">
    <text evidence="2">Belongs to the krueppel C2H2-type zinc-finger protein family.</text>
</comment>
<feature type="domain" description="C2H2-type" evidence="13">
    <location>
        <begin position="1777"/>
        <end position="1804"/>
    </location>
</feature>
<feature type="domain" description="C2H2-type" evidence="13">
    <location>
        <begin position="990"/>
        <end position="1017"/>
    </location>
</feature>
<feature type="domain" description="C2H2-type" evidence="13">
    <location>
        <begin position="170"/>
        <end position="192"/>
    </location>
</feature>
<feature type="compositionally biased region" description="Basic residues" evidence="12">
    <location>
        <begin position="1170"/>
        <end position="1182"/>
    </location>
</feature>
<feature type="region of interest" description="Disordered" evidence="12">
    <location>
        <begin position="1170"/>
        <end position="1204"/>
    </location>
</feature>
<feature type="region of interest" description="Disordered" evidence="12">
    <location>
        <begin position="382"/>
        <end position="404"/>
    </location>
</feature>
<protein>
    <submittedName>
        <fullName evidence="14">Putative zinc finger protein 729-like</fullName>
    </submittedName>
</protein>
<feature type="domain" description="C2H2-type" evidence="13">
    <location>
        <begin position="1650"/>
        <end position="1677"/>
    </location>
</feature>
<dbReference type="Gene3D" id="3.30.160.60">
    <property type="entry name" value="Classic Zinc Finger"/>
    <property type="match status" value="19"/>
</dbReference>
<feature type="domain" description="C2H2-type" evidence="13">
    <location>
        <begin position="1489"/>
        <end position="1516"/>
    </location>
</feature>
<comment type="subcellular location">
    <subcellularLocation>
        <location evidence="1">Nucleus</location>
    </subcellularLocation>
</comment>
<keyword evidence="6" id="KW-0862">Zinc</keyword>
<feature type="region of interest" description="Disordered" evidence="12">
    <location>
        <begin position="1999"/>
        <end position="2035"/>
    </location>
</feature>
<feature type="region of interest" description="Disordered" evidence="12">
    <location>
        <begin position="1"/>
        <end position="36"/>
    </location>
</feature>
<evidence type="ECO:0000256" key="1">
    <source>
        <dbReference type="ARBA" id="ARBA00004123"/>
    </source>
</evidence>
<organism evidence="14 15">
    <name type="scientific">Scophthalmus maximus</name>
    <name type="common">Turbot</name>
    <name type="synonym">Psetta maxima</name>
    <dbReference type="NCBI Taxonomy" id="52904"/>
    <lineage>
        <taxon>Eukaryota</taxon>
        <taxon>Metazoa</taxon>
        <taxon>Chordata</taxon>
        <taxon>Craniata</taxon>
        <taxon>Vertebrata</taxon>
        <taxon>Euteleostomi</taxon>
        <taxon>Actinopterygii</taxon>
        <taxon>Neopterygii</taxon>
        <taxon>Teleostei</taxon>
        <taxon>Neoteleostei</taxon>
        <taxon>Acanthomorphata</taxon>
        <taxon>Carangaria</taxon>
        <taxon>Pleuronectiformes</taxon>
        <taxon>Pleuronectoidei</taxon>
        <taxon>Scophthalmidae</taxon>
        <taxon>Scophthalmus</taxon>
    </lineage>
</organism>
<feature type="domain" description="C2H2-type" evidence="13">
    <location>
        <begin position="605"/>
        <end position="632"/>
    </location>
</feature>
<keyword evidence="7" id="KW-0805">Transcription regulation</keyword>
<feature type="domain" description="C2H2-type" evidence="13">
    <location>
        <begin position="232"/>
        <end position="259"/>
    </location>
</feature>
<evidence type="ECO:0000259" key="13">
    <source>
        <dbReference type="PROSITE" id="PS50157"/>
    </source>
</evidence>
<proteinExistence type="inferred from homology"/>
<evidence type="ECO:0000256" key="11">
    <source>
        <dbReference type="PROSITE-ProRule" id="PRU00042"/>
    </source>
</evidence>
<evidence type="ECO:0000313" key="14">
    <source>
        <dbReference type="EMBL" id="AWO96837.1"/>
    </source>
</evidence>
<dbReference type="SUPFAM" id="SSF57667">
    <property type="entry name" value="beta-beta-alpha zinc fingers"/>
    <property type="match status" value="17"/>
</dbReference>
<feature type="domain" description="C2H2-type" evidence="13">
    <location>
        <begin position="1607"/>
        <end position="1634"/>
    </location>
</feature>
<feature type="domain" description="C2H2-type" evidence="13">
    <location>
        <begin position="806"/>
        <end position="833"/>
    </location>
</feature>
<feature type="domain" description="C2H2-type" evidence="13">
    <location>
        <begin position="352"/>
        <end position="375"/>
    </location>
</feature>
<feature type="domain" description="C2H2-type" evidence="13">
    <location>
        <begin position="1461"/>
        <end position="1488"/>
    </location>
</feature>
<feature type="domain" description="C2H2-type" evidence="13">
    <location>
        <begin position="1517"/>
        <end position="1544"/>
    </location>
</feature>
<feature type="domain" description="C2H2-type" evidence="13">
    <location>
        <begin position="1550"/>
        <end position="1577"/>
    </location>
</feature>
<dbReference type="InterPro" id="IPR036236">
    <property type="entry name" value="Znf_C2H2_sf"/>
</dbReference>
<dbReference type="Pfam" id="PF13912">
    <property type="entry name" value="zf-C2H2_6"/>
    <property type="match status" value="3"/>
</dbReference>
<dbReference type="InterPro" id="IPR013087">
    <property type="entry name" value="Znf_C2H2_type"/>
</dbReference>
<feature type="domain" description="C2H2-type" evidence="13">
    <location>
        <begin position="1705"/>
        <end position="1732"/>
    </location>
</feature>
<evidence type="ECO:0000256" key="9">
    <source>
        <dbReference type="ARBA" id="ARBA00023163"/>
    </source>
</evidence>
<feature type="domain" description="C2H2-type" evidence="13">
    <location>
        <begin position="1579"/>
        <end position="1606"/>
    </location>
</feature>
<feature type="region of interest" description="Disordered" evidence="12">
    <location>
        <begin position="1825"/>
        <end position="1898"/>
    </location>
</feature>
<dbReference type="GO" id="GO:0003677">
    <property type="term" value="F:DNA binding"/>
    <property type="evidence" value="ECO:0007669"/>
    <property type="project" value="UniProtKB-KW"/>
</dbReference>
<keyword evidence="4" id="KW-0677">Repeat</keyword>
<keyword evidence="15" id="KW-1185">Reference proteome</keyword>
<keyword evidence="9" id="KW-0804">Transcription</keyword>
<feature type="domain" description="C2H2-type" evidence="13">
    <location>
        <begin position="1395"/>
        <end position="1422"/>
    </location>
</feature>
<feature type="domain" description="C2H2-type" evidence="13">
    <location>
        <begin position="937"/>
        <end position="960"/>
    </location>
</feature>
<evidence type="ECO:0000313" key="15">
    <source>
        <dbReference type="Proteomes" id="UP000246464"/>
    </source>
</evidence>
<keyword evidence="3" id="KW-0479">Metal-binding</keyword>
<feature type="compositionally biased region" description="Polar residues" evidence="12">
    <location>
        <begin position="1367"/>
        <end position="1381"/>
    </location>
</feature>
<dbReference type="PROSITE" id="PS00028">
    <property type="entry name" value="ZINC_FINGER_C2H2_1"/>
    <property type="match status" value="27"/>
</dbReference>
<gene>
    <name evidence="14" type="ORF">SMAX5B_012057</name>
</gene>
<evidence type="ECO:0000256" key="3">
    <source>
        <dbReference type="ARBA" id="ARBA00022723"/>
    </source>
</evidence>
<reference evidence="14 15" key="1">
    <citation type="submission" date="2017-12" db="EMBL/GenBank/DDBJ databases">
        <title>Integrating genomic resources of turbot (Scophthalmus maximus) in depth evaluation of genetic and physical mapping variation across individuals.</title>
        <authorList>
            <person name="Martinez P."/>
        </authorList>
    </citation>
    <scope>NUCLEOTIDE SEQUENCE [LARGE SCALE GENOMIC DNA]</scope>
</reference>